<evidence type="ECO:0000313" key="12">
    <source>
        <dbReference type="EMBL" id="PFG49002.1"/>
    </source>
</evidence>
<name>A0A2A9FEK3_9PSEU</name>
<dbReference type="EMBL" id="PDJK01000002">
    <property type="protein sequence ID" value="PFG49002.1"/>
    <property type="molecule type" value="Genomic_DNA"/>
</dbReference>
<evidence type="ECO:0000256" key="10">
    <source>
        <dbReference type="RuleBase" id="RU365097"/>
    </source>
</evidence>
<dbReference type="InterPro" id="IPR035906">
    <property type="entry name" value="MetI-like_sf"/>
</dbReference>
<dbReference type="NCBIfam" id="TIGR01581">
    <property type="entry name" value="Mo_ABC_porter"/>
    <property type="match status" value="1"/>
</dbReference>
<dbReference type="PROSITE" id="PS50928">
    <property type="entry name" value="ABC_TM1"/>
    <property type="match status" value="1"/>
</dbReference>
<dbReference type="Pfam" id="PF00528">
    <property type="entry name" value="BPD_transp_1"/>
    <property type="match status" value="1"/>
</dbReference>
<evidence type="ECO:0000256" key="3">
    <source>
        <dbReference type="ARBA" id="ARBA00022448"/>
    </source>
</evidence>
<dbReference type="PANTHER" id="PTHR30183">
    <property type="entry name" value="MOLYBDENUM TRANSPORT SYSTEM PERMEASE PROTEIN MODB"/>
    <property type="match status" value="1"/>
</dbReference>
<dbReference type="CDD" id="cd06261">
    <property type="entry name" value="TM_PBP2"/>
    <property type="match status" value="1"/>
</dbReference>
<dbReference type="SUPFAM" id="SSF161098">
    <property type="entry name" value="MetI-like"/>
    <property type="match status" value="1"/>
</dbReference>
<feature type="transmembrane region" description="Helical" evidence="9">
    <location>
        <begin position="180"/>
        <end position="202"/>
    </location>
</feature>
<feature type="transmembrane region" description="Helical" evidence="9">
    <location>
        <begin position="55"/>
        <end position="81"/>
    </location>
</feature>
<dbReference type="InterPro" id="IPR000515">
    <property type="entry name" value="MetI-like"/>
</dbReference>
<keyword evidence="3 9" id="KW-0813">Transport</keyword>
<evidence type="ECO:0000259" key="11">
    <source>
        <dbReference type="PROSITE" id="PS50928"/>
    </source>
</evidence>
<dbReference type="Gene3D" id="1.10.3720.10">
    <property type="entry name" value="MetI-like"/>
    <property type="match status" value="1"/>
</dbReference>
<comment type="caution">
    <text evidence="12">The sequence shown here is derived from an EMBL/GenBank/DDBJ whole genome shotgun (WGS) entry which is preliminary data.</text>
</comment>
<feature type="transmembrane region" description="Helical" evidence="9">
    <location>
        <begin position="134"/>
        <end position="159"/>
    </location>
</feature>
<organism evidence="12 13">
    <name type="scientific">Amycolatopsis sulphurea</name>
    <dbReference type="NCBI Taxonomy" id="76022"/>
    <lineage>
        <taxon>Bacteria</taxon>
        <taxon>Bacillati</taxon>
        <taxon>Actinomycetota</taxon>
        <taxon>Actinomycetes</taxon>
        <taxon>Pseudonocardiales</taxon>
        <taxon>Pseudonocardiaceae</taxon>
        <taxon>Amycolatopsis</taxon>
    </lineage>
</organism>
<evidence type="ECO:0000256" key="7">
    <source>
        <dbReference type="ARBA" id="ARBA00022989"/>
    </source>
</evidence>
<dbReference type="Proteomes" id="UP000243542">
    <property type="component" value="Unassembled WGS sequence"/>
</dbReference>
<evidence type="ECO:0000256" key="6">
    <source>
        <dbReference type="ARBA" id="ARBA00022692"/>
    </source>
</evidence>
<feature type="transmembrane region" description="Helical" evidence="9">
    <location>
        <begin position="93"/>
        <end position="114"/>
    </location>
</feature>
<evidence type="ECO:0000313" key="13">
    <source>
        <dbReference type="Proteomes" id="UP000243542"/>
    </source>
</evidence>
<keyword evidence="13" id="KW-1185">Reference proteome</keyword>
<sequence length="268" mass="28277">MAGVRPPHSRLPLVLWFPAVLALALVVLPVVGLLVRTDLTRFPSLLVTSSSLRALKLSLTTAALSTVACVLLGVPLAVVLARSRVPGIRLLRSVVLLPLVLPPVVGGLALLYLLGRKGFLGQLVNWLTGQQVPFTTAAVVIAQTFVAMPFLVVGLEGALRGSGDRYEQVAATLGARPWTVFRRVTMPLLLPALGSGMVLSFARALGEFGATITFAGSLEGVTRTLPLEVYSQAEVDIDSAVALSLLLIVVAILVIAVARPRSWEGGLR</sequence>
<dbReference type="PANTHER" id="PTHR30183:SF3">
    <property type="entry name" value="MOLYBDENUM TRANSPORT SYSTEM PERMEASE PROTEIN MODB"/>
    <property type="match status" value="1"/>
</dbReference>
<dbReference type="AlphaFoldDB" id="A0A2A9FEK3"/>
<feature type="transmembrane region" description="Helical" evidence="9">
    <location>
        <begin position="240"/>
        <end position="258"/>
    </location>
</feature>
<dbReference type="GO" id="GO:0015098">
    <property type="term" value="F:molybdate ion transmembrane transporter activity"/>
    <property type="evidence" value="ECO:0007669"/>
    <property type="project" value="UniProtKB-UniRule"/>
</dbReference>
<keyword evidence="8 9" id="KW-0472">Membrane</keyword>
<comment type="similarity">
    <text evidence="2 10">Belongs to the binding-protein-dependent transport system permease family. CysTW subfamily.</text>
</comment>
<keyword evidence="5 10" id="KW-0500">Molybdenum</keyword>
<evidence type="ECO:0000256" key="9">
    <source>
        <dbReference type="RuleBase" id="RU363032"/>
    </source>
</evidence>
<keyword evidence="7 9" id="KW-1133">Transmembrane helix</keyword>
<proteinExistence type="inferred from homology"/>
<accession>A0A2A9FEK3</accession>
<feature type="transmembrane region" description="Helical" evidence="9">
    <location>
        <begin position="12"/>
        <end position="35"/>
    </location>
</feature>
<dbReference type="InterPro" id="IPR011867">
    <property type="entry name" value="ModB_ABC"/>
</dbReference>
<comment type="subcellular location">
    <subcellularLocation>
        <location evidence="1 9">Cell membrane</location>
        <topology evidence="1 9">Multi-pass membrane protein</topology>
    </subcellularLocation>
</comment>
<evidence type="ECO:0000256" key="5">
    <source>
        <dbReference type="ARBA" id="ARBA00022505"/>
    </source>
</evidence>
<keyword evidence="6 9" id="KW-0812">Transmembrane</keyword>
<dbReference type="GO" id="GO:0005886">
    <property type="term" value="C:plasma membrane"/>
    <property type="evidence" value="ECO:0007669"/>
    <property type="project" value="UniProtKB-SubCell"/>
</dbReference>
<evidence type="ECO:0000256" key="2">
    <source>
        <dbReference type="ARBA" id="ARBA00007069"/>
    </source>
</evidence>
<gene>
    <name evidence="12" type="ORF">ATK36_4121</name>
</gene>
<feature type="domain" description="ABC transmembrane type-1" evidence="11">
    <location>
        <begin position="55"/>
        <end position="258"/>
    </location>
</feature>
<evidence type="ECO:0000256" key="1">
    <source>
        <dbReference type="ARBA" id="ARBA00004651"/>
    </source>
</evidence>
<evidence type="ECO:0000256" key="8">
    <source>
        <dbReference type="ARBA" id="ARBA00023136"/>
    </source>
</evidence>
<dbReference type="NCBIfam" id="TIGR02141">
    <property type="entry name" value="modB_ABC"/>
    <property type="match status" value="1"/>
</dbReference>
<comment type="function">
    <text evidence="10">Part of the binding-protein-dependent transport system for molybdenum; probably responsible for the translocation of the substrate across the membrane.</text>
</comment>
<evidence type="ECO:0000256" key="4">
    <source>
        <dbReference type="ARBA" id="ARBA00022475"/>
    </source>
</evidence>
<protein>
    <recommendedName>
        <fullName evidence="10">Molybdenum transport system permease</fullName>
    </recommendedName>
</protein>
<reference evidence="12 13" key="1">
    <citation type="submission" date="2017-10" db="EMBL/GenBank/DDBJ databases">
        <title>Sequencing the genomes of 1000 actinobacteria strains.</title>
        <authorList>
            <person name="Klenk H.-P."/>
        </authorList>
    </citation>
    <scope>NUCLEOTIDE SEQUENCE [LARGE SCALE GENOMIC DNA]</scope>
    <source>
        <strain evidence="12 13">DSM 46092</strain>
    </source>
</reference>
<keyword evidence="4 10" id="KW-1003">Cell membrane</keyword>
<dbReference type="InterPro" id="IPR006469">
    <property type="entry name" value="NifC_ABC_porter"/>
</dbReference>